<keyword evidence="32" id="KW-1185">Reference proteome</keyword>
<evidence type="ECO:0000256" key="16">
    <source>
        <dbReference type="ARBA" id="ARBA00039036"/>
    </source>
</evidence>
<comment type="catalytic activity">
    <reaction evidence="25">
        <text>(2S)-2-methylbutanoyl-CoA + oxidized [electron-transfer flavoprotein] + H(+) = (2E)-2-methylbut-2-enoyl-CoA + reduced [electron-transfer flavoprotein]</text>
        <dbReference type="Rhea" id="RHEA:48256"/>
        <dbReference type="Rhea" id="RHEA-COMP:10685"/>
        <dbReference type="Rhea" id="RHEA-COMP:10686"/>
        <dbReference type="ChEBI" id="CHEBI:15378"/>
        <dbReference type="ChEBI" id="CHEBI:57337"/>
        <dbReference type="ChEBI" id="CHEBI:57692"/>
        <dbReference type="ChEBI" id="CHEBI:58307"/>
        <dbReference type="ChEBI" id="CHEBI:88166"/>
    </reaction>
    <physiologicalReaction direction="left-to-right" evidence="25">
        <dbReference type="Rhea" id="RHEA:48257"/>
    </physiologicalReaction>
</comment>
<evidence type="ECO:0000256" key="10">
    <source>
        <dbReference type="ARBA" id="ARBA00022946"/>
    </source>
</evidence>
<dbReference type="Pfam" id="PF02770">
    <property type="entry name" value="Acyl-CoA_dh_M"/>
    <property type="match status" value="1"/>
</dbReference>
<dbReference type="InterPro" id="IPR009075">
    <property type="entry name" value="AcylCo_DH/oxidase_C"/>
</dbReference>
<name>D2VZB9_NAEGR</name>
<dbReference type="SUPFAM" id="SSF56645">
    <property type="entry name" value="Acyl-CoA dehydrogenase NM domain-like"/>
    <property type="match status" value="1"/>
</dbReference>
<dbReference type="PROSITE" id="PS00073">
    <property type="entry name" value="ACYL_COA_DH_2"/>
    <property type="match status" value="1"/>
</dbReference>
<keyword evidence="9" id="KW-0276">Fatty acid metabolism</keyword>
<evidence type="ECO:0000256" key="8">
    <source>
        <dbReference type="ARBA" id="ARBA00022827"/>
    </source>
</evidence>
<dbReference type="PROSITE" id="PS00072">
    <property type="entry name" value="ACYL_COA_DH_1"/>
    <property type="match status" value="1"/>
</dbReference>
<dbReference type="GO" id="GO:0005759">
    <property type="term" value="C:mitochondrial matrix"/>
    <property type="evidence" value="ECO:0007669"/>
    <property type="project" value="UniProtKB-SubCell"/>
</dbReference>
<dbReference type="VEuPathDB" id="AmoebaDB:NAEGRDRAFT_56367"/>
<dbReference type="GO" id="GO:0006631">
    <property type="term" value="P:fatty acid metabolic process"/>
    <property type="evidence" value="ECO:0007669"/>
    <property type="project" value="UniProtKB-KW"/>
</dbReference>
<dbReference type="EMBL" id="GG738914">
    <property type="protein sequence ID" value="EFC37765.1"/>
    <property type="molecule type" value="Genomic_DNA"/>
</dbReference>
<keyword evidence="8 27" id="KW-0274">FAD</keyword>
<dbReference type="PANTHER" id="PTHR43884:SF1">
    <property type="entry name" value="SHORT_BRANCHED CHAIN SPECIFIC ACYL-COA DEHYDROGENASE, MITOCHONDRIAL"/>
    <property type="match status" value="1"/>
</dbReference>
<dbReference type="PIRSF" id="PIRSF016578">
    <property type="entry name" value="HsaA"/>
    <property type="match status" value="1"/>
</dbReference>
<dbReference type="InterPro" id="IPR046373">
    <property type="entry name" value="Acyl-CoA_Oxase/DH_mid-dom_sf"/>
</dbReference>
<dbReference type="InterPro" id="IPR006089">
    <property type="entry name" value="Acyl-CoA_DH_CS"/>
</dbReference>
<evidence type="ECO:0000256" key="9">
    <source>
        <dbReference type="ARBA" id="ARBA00022832"/>
    </source>
</evidence>
<keyword evidence="12 27" id="KW-0560">Oxidoreductase</keyword>
<comment type="catalytic activity">
    <reaction evidence="23">
        <text>butanoyl-CoA + oxidized [electron-transfer flavoprotein] + H(+) = (2E)-butenoyl-CoA + reduced [electron-transfer flavoprotein]</text>
        <dbReference type="Rhea" id="RHEA:24004"/>
        <dbReference type="Rhea" id="RHEA-COMP:10685"/>
        <dbReference type="Rhea" id="RHEA-COMP:10686"/>
        <dbReference type="ChEBI" id="CHEBI:15378"/>
        <dbReference type="ChEBI" id="CHEBI:57332"/>
        <dbReference type="ChEBI" id="CHEBI:57371"/>
        <dbReference type="ChEBI" id="CHEBI:57692"/>
        <dbReference type="ChEBI" id="CHEBI:58307"/>
    </reaction>
    <physiologicalReaction direction="left-to-right" evidence="23">
        <dbReference type="Rhea" id="RHEA:24005"/>
    </physiologicalReaction>
</comment>
<comment type="catalytic activity">
    <reaction evidence="21">
        <text>valproyl-CoA + oxidized [electron-transfer flavoprotein] + H(+) = (2E)-2-propylpent-2-enoyl-CoA + reduced [electron-transfer flavoprotein]</text>
        <dbReference type="Rhea" id="RHEA:65344"/>
        <dbReference type="Rhea" id="RHEA-COMP:10685"/>
        <dbReference type="Rhea" id="RHEA-COMP:10686"/>
        <dbReference type="ChEBI" id="CHEBI:15378"/>
        <dbReference type="ChEBI" id="CHEBI:57692"/>
        <dbReference type="ChEBI" id="CHEBI:58307"/>
        <dbReference type="ChEBI" id="CHEBI:156457"/>
        <dbReference type="ChEBI" id="CHEBI:156458"/>
    </reaction>
    <physiologicalReaction direction="left-to-right" evidence="21">
        <dbReference type="Rhea" id="RHEA:65345"/>
    </physiologicalReaction>
</comment>
<keyword evidence="6" id="KW-0597">Phosphoprotein</keyword>
<dbReference type="SUPFAM" id="SSF47203">
    <property type="entry name" value="Acyl-CoA dehydrogenase C-terminal domain-like"/>
    <property type="match status" value="1"/>
</dbReference>
<dbReference type="Pfam" id="PF00441">
    <property type="entry name" value="Acyl-CoA_dh_1"/>
    <property type="match status" value="1"/>
</dbReference>
<evidence type="ECO:0000256" key="2">
    <source>
        <dbReference type="ARBA" id="ARBA00004305"/>
    </source>
</evidence>
<evidence type="ECO:0000256" key="5">
    <source>
        <dbReference type="ARBA" id="ARBA00011881"/>
    </source>
</evidence>
<comment type="catalytic activity">
    <reaction evidence="20">
        <text>2-methylbutanoyl-CoA + oxidized [electron-transfer flavoprotein] + H(+) = (2E)-2-methylbut-2-enoyl-CoA + reduced [electron-transfer flavoprotein]</text>
        <dbReference type="Rhea" id="RHEA:43780"/>
        <dbReference type="Rhea" id="RHEA-COMP:10685"/>
        <dbReference type="Rhea" id="RHEA-COMP:10686"/>
        <dbReference type="ChEBI" id="CHEBI:15378"/>
        <dbReference type="ChEBI" id="CHEBI:57336"/>
        <dbReference type="ChEBI" id="CHEBI:57337"/>
        <dbReference type="ChEBI" id="CHEBI:57692"/>
        <dbReference type="ChEBI" id="CHEBI:58307"/>
        <dbReference type="EC" id="1.3.8.5"/>
    </reaction>
    <physiologicalReaction direction="left-to-right" evidence="20">
        <dbReference type="Rhea" id="RHEA:43781"/>
    </physiologicalReaction>
</comment>
<evidence type="ECO:0000256" key="7">
    <source>
        <dbReference type="ARBA" id="ARBA00022630"/>
    </source>
</evidence>
<keyword evidence="7 27" id="KW-0285">Flavoprotein</keyword>
<dbReference type="InterPro" id="IPR006091">
    <property type="entry name" value="Acyl-CoA_Oxase/DH_mid-dom"/>
</dbReference>
<dbReference type="Gene3D" id="2.40.110.10">
    <property type="entry name" value="Butyryl-CoA Dehydrogenase, subunit A, domain 2"/>
    <property type="match status" value="1"/>
</dbReference>
<dbReference type="GO" id="GO:0003853">
    <property type="term" value="F:short-chain 2-methyl fatty acyl-CoA dehydrogenase activity"/>
    <property type="evidence" value="ECO:0007669"/>
    <property type="project" value="UniProtKB-EC"/>
</dbReference>
<evidence type="ECO:0000256" key="18">
    <source>
        <dbReference type="ARBA" id="ARBA00041537"/>
    </source>
</evidence>
<evidence type="ECO:0000256" key="1">
    <source>
        <dbReference type="ARBA" id="ARBA00001974"/>
    </source>
</evidence>
<evidence type="ECO:0000256" key="3">
    <source>
        <dbReference type="ARBA" id="ARBA00005198"/>
    </source>
</evidence>
<comment type="catalytic activity">
    <reaction evidence="26">
        <text>2-methylpropanoyl-CoA + oxidized [electron-transfer flavoprotein] + H(+) = 2-methylpropenoyl-CoA + reduced [electron-transfer flavoprotein]</text>
        <dbReference type="Rhea" id="RHEA:44180"/>
        <dbReference type="Rhea" id="RHEA-COMP:10685"/>
        <dbReference type="Rhea" id="RHEA-COMP:10686"/>
        <dbReference type="ChEBI" id="CHEBI:15378"/>
        <dbReference type="ChEBI" id="CHEBI:57338"/>
        <dbReference type="ChEBI" id="CHEBI:57692"/>
        <dbReference type="ChEBI" id="CHEBI:58307"/>
        <dbReference type="ChEBI" id="CHEBI:62500"/>
    </reaction>
    <physiologicalReaction direction="left-to-right" evidence="26">
        <dbReference type="Rhea" id="RHEA:44181"/>
    </physiologicalReaction>
</comment>
<evidence type="ECO:0000313" key="31">
    <source>
        <dbReference type="EMBL" id="EFC37765.1"/>
    </source>
</evidence>
<evidence type="ECO:0000256" key="27">
    <source>
        <dbReference type="RuleBase" id="RU362125"/>
    </source>
</evidence>
<dbReference type="FunFam" id="1.10.540.10:FF:000012">
    <property type="entry name" value="Acyl-CoA dehydrogenase short/branched chain"/>
    <property type="match status" value="1"/>
</dbReference>
<protein>
    <recommendedName>
        <fullName evidence="17">Short/branched chain specific acyl-CoA dehydrogenase, mitochondrial</fullName>
        <ecNumber evidence="16">1.3.8.5</ecNumber>
    </recommendedName>
    <alternativeName>
        <fullName evidence="19">2-methyl branched chain acyl-CoA dehydrogenase</fullName>
    </alternativeName>
    <alternativeName>
        <fullName evidence="18">2-methylbutyryl-coenzyme A dehydrogenase</fullName>
    </alternativeName>
</protein>
<evidence type="ECO:0000256" key="26">
    <source>
        <dbReference type="ARBA" id="ARBA00051903"/>
    </source>
</evidence>
<dbReference type="Gene3D" id="1.10.540.10">
    <property type="entry name" value="Acyl-CoA dehydrogenase/oxidase, N-terminal domain"/>
    <property type="match status" value="1"/>
</dbReference>
<dbReference type="Gene3D" id="1.20.140.10">
    <property type="entry name" value="Butyryl-CoA Dehydrogenase, subunit A, domain 3"/>
    <property type="match status" value="1"/>
</dbReference>
<dbReference type="eggNOG" id="KOG0139">
    <property type="taxonomic scope" value="Eukaryota"/>
</dbReference>
<proteinExistence type="inferred from homology"/>
<accession>D2VZB9</accession>
<dbReference type="GeneID" id="8857745"/>
<evidence type="ECO:0000256" key="17">
    <source>
        <dbReference type="ARBA" id="ARBA00039850"/>
    </source>
</evidence>
<evidence type="ECO:0000256" key="13">
    <source>
        <dbReference type="ARBA" id="ARBA00023098"/>
    </source>
</evidence>
<evidence type="ECO:0000256" key="22">
    <source>
        <dbReference type="ARBA" id="ARBA00048592"/>
    </source>
</evidence>
<dbReference type="FunFam" id="2.40.110.10:FF:000001">
    <property type="entry name" value="Acyl-CoA dehydrogenase, mitochondrial"/>
    <property type="match status" value="1"/>
</dbReference>
<evidence type="ECO:0000259" key="29">
    <source>
        <dbReference type="Pfam" id="PF02770"/>
    </source>
</evidence>
<comment type="cofactor">
    <cofactor evidence="1 27">
        <name>FAD</name>
        <dbReference type="ChEBI" id="CHEBI:57692"/>
    </cofactor>
</comment>
<evidence type="ECO:0000256" key="11">
    <source>
        <dbReference type="ARBA" id="ARBA00022990"/>
    </source>
</evidence>
<dbReference type="InterPro" id="IPR013786">
    <property type="entry name" value="AcylCoA_DH/ox_N"/>
</dbReference>
<comment type="catalytic activity">
    <reaction evidence="22">
        <text>(2R)-2-methylbutanoyl-CoA + oxidized [electron-transfer flavoprotein] + H(+) = ethylacryloyl-CoA + reduced [electron-transfer flavoprotein]</text>
        <dbReference type="Rhea" id="RHEA:65296"/>
        <dbReference type="Rhea" id="RHEA-COMP:10685"/>
        <dbReference type="Rhea" id="RHEA-COMP:10686"/>
        <dbReference type="ChEBI" id="CHEBI:15378"/>
        <dbReference type="ChEBI" id="CHEBI:57692"/>
        <dbReference type="ChEBI" id="CHEBI:58307"/>
        <dbReference type="ChEBI" id="CHEBI:156439"/>
        <dbReference type="ChEBI" id="CHEBI:156440"/>
    </reaction>
    <physiologicalReaction direction="left-to-right" evidence="22">
        <dbReference type="Rhea" id="RHEA:65297"/>
    </physiologicalReaction>
</comment>
<gene>
    <name evidence="31" type="ORF">NAEGRDRAFT_56367</name>
</gene>
<dbReference type="EC" id="1.3.8.5" evidence="16"/>
<evidence type="ECO:0000256" key="12">
    <source>
        <dbReference type="ARBA" id="ARBA00023002"/>
    </source>
</evidence>
<sequence>MAGTQRCVSRSPLFDFTEEEVMMRNLVQDFCKQSLPWELVSKMDKESKLDPKLLDSLFEVGLMGIEIPEEFGGSGANFTSSIIAIEELAKVDPSISVIVDVQNTLVNNLVRNYGNKEQQEKYLTLLATKGLGSFCLSEASSGSDAFSLKTKAELQSDGSYVLNGTKCWITSSQEASFYIVMANTDFSKGYKGITAFLVDKTNPGVKIGKKEDKLGIRASSTCEVILEDCKVGPESILGGVGKGYKIAIEMLNEGRIGIAAQMIGLAQGVFDYTMPYLKSRKQFGTPIADFQMMEYHYSKLATEIEAGRLMVYNAARMKEAGQVFTKEAAMAKFYTSEVAGNVATKCIEMLGGVGFCRDFSAEKYYRDCIIGKIYEGTSNINLVTIAKHVKKQYD</sequence>
<comment type="pathway">
    <text evidence="15">Amino-acid degradation; L-isoleucine degradation.</text>
</comment>
<reference evidence="31 32" key="1">
    <citation type="journal article" date="2010" name="Cell">
        <title>The genome of Naegleria gruberi illuminates early eukaryotic versatility.</title>
        <authorList>
            <person name="Fritz-Laylin L.K."/>
            <person name="Prochnik S.E."/>
            <person name="Ginger M.L."/>
            <person name="Dacks J.B."/>
            <person name="Carpenter M.L."/>
            <person name="Field M.C."/>
            <person name="Kuo A."/>
            <person name="Paredez A."/>
            <person name="Chapman J."/>
            <person name="Pham J."/>
            <person name="Shu S."/>
            <person name="Neupane R."/>
            <person name="Cipriano M."/>
            <person name="Mancuso J."/>
            <person name="Tu H."/>
            <person name="Salamov A."/>
            <person name="Lindquist E."/>
            <person name="Shapiro H."/>
            <person name="Lucas S."/>
            <person name="Grigoriev I.V."/>
            <person name="Cande W.Z."/>
            <person name="Fulton C."/>
            <person name="Rokhsar D.S."/>
            <person name="Dawson S.C."/>
        </authorList>
    </citation>
    <scope>NUCLEOTIDE SEQUENCE [LARGE SCALE GENOMIC DNA]</scope>
    <source>
        <strain evidence="31 32">NEG-M</strain>
    </source>
</reference>
<dbReference type="InterPro" id="IPR009100">
    <property type="entry name" value="AcylCoA_DH/oxidase_NM_dom_sf"/>
</dbReference>
<evidence type="ECO:0000256" key="19">
    <source>
        <dbReference type="ARBA" id="ARBA00042821"/>
    </source>
</evidence>
<organism evidence="32">
    <name type="scientific">Naegleria gruberi</name>
    <name type="common">Amoeba</name>
    <dbReference type="NCBI Taxonomy" id="5762"/>
    <lineage>
        <taxon>Eukaryota</taxon>
        <taxon>Discoba</taxon>
        <taxon>Heterolobosea</taxon>
        <taxon>Tetramitia</taxon>
        <taxon>Eutetramitia</taxon>
        <taxon>Vahlkampfiidae</taxon>
        <taxon>Naegleria</taxon>
    </lineage>
</organism>
<dbReference type="Pfam" id="PF02771">
    <property type="entry name" value="Acyl-CoA_dh_N"/>
    <property type="match status" value="1"/>
</dbReference>
<dbReference type="InParanoid" id="D2VZB9"/>
<comment type="subcellular location">
    <subcellularLocation>
        <location evidence="2">Mitochondrion matrix</location>
    </subcellularLocation>
</comment>
<keyword evidence="14" id="KW-0496">Mitochondrion</keyword>
<keyword evidence="13" id="KW-0443">Lipid metabolism</keyword>
<keyword evidence="10" id="KW-0809">Transit peptide</keyword>
<comment type="subunit">
    <text evidence="5">Homotetramer.</text>
</comment>
<evidence type="ECO:0000256" key="21">
    <source>
        <dbReference type="ARBA" id="ARBA00048307"/>
    </source>
</evidence>
<keyword evidence="11" id="KW-0007">Acetylation</keyword>
<dbReference type="AlphaFoldDB" id="D2VZB9"/>
<evidence type="ECO:0000256" key="14">
    <source>
        <dbReference type="ARBA" id="ARBA00023128"/>
    </source>
</evidence>
<feature type="domain" description="Acyl-CoA oxidase/dehydrogenase middle" evidence="29">
    <location>
        <begin position="133"/>
        <end position="229"/>
    </location>
</feature>
<dbReference type="OMA" id="DAMFSYC"/>
<dbReference type="FunFam" id="1.20.140.10:FF:000002">
    <property type="entry name" value="Acyl-CoA dehydrogenase short/branched chain"/>
    <property type="match status" value="1"/>
</dbReference>
<dbReference type="STRING" id="5762.D2VZB9"/>
<evidence type="ECO:0000256" key="4">
    <source>
        <dbReference type="ARBA" id="ARBA00009347"/>
    </source>
</evidence>
<dbReference type="GO" id="GO:0050660">
    <property type="term" value="F:flavin adenine dinucleotide binding"/>
    <property type="evidence" value="ECO:0007669"/>
    <property type="project" value="InterPro"/>
</dbReference>
<comment type="pathway">
    <text evidence="3">Lipid metabolism; mitochondrial fatty acid beta-oxidation.</text>
</comment>
<evidence type="ECO:0000259" key="28">
    <source>
        <dbReference type="Pfam" id="PF00441"/>
    </source>
</evidence>
<comment type="catalytic activity">
    <reaction evidence="24">
        <text>hexanoyl-CoA + oxidized [electron-transfer flavoprotein] + H(+) = (2E)-hexenoyl-CoA + reduced [electron-transfer flavoprotein]</text>
        <dbReference type="Rhea" id="RHEA:43464"/>
        <dbReference type="Rhea" id="RHEA-COMP:10685"/>
        <dbReference type="Rhea" id="RHEA-COMP:10686"/>
        <dbReference type="ChEBI" id="CHEBI:15378"/>
        <dbReference type="ChEBI" id="CHEBI:57692"/>
        <dbReference type="ChEBI" id="CHEBI:58307"/>
        <dbReference type="ChEBI" id="CHEBI:62077"/>
        <dbReference type="ChEBI" id="CHEBI:62620"/>
    </reaction>
    <physiologicalReaction direction="left-to-right" evidence="24">
        <dbReference type="Rhea" id="RHEA:43465"/>
    </physiologicalReaction>
</comment>
<dbReference type="PANTHER" id="PTHR43884">
    <property type="entry name" value="ACYL-COA DEHYDROGENASE"/>
    <property type="match status" value="1"/>
</dbReference>
<evidence type="ECO:0000313" key="32">
    <source>
        <dbReference type="Proteomes" id="UP000006671"/>
    </source>
</evidence>
<dbReference type="Proteomes" id="UP000006671">
    <property type="component" value="Unassembled WGS sequence"/>
</dbReference>
<evidence type="ECO:0000256" key="23">
    <source>
        <dbReference type="ARBA" id="ARBA00049096"/>
    </source>
</evidence>
<dbReference type="GO" id="GO:0046395">
    <property type="term" value="P:carboxylic acid catabolic process"/>
    <property type="evidence" value="ECO:0007669"/>
    <property type="project" value="UniProtKB-ARBA"/>
</dbReference>
<dbReference type="OrthoDB" id="10262177at2759"/>
<feature type="domain" description="Acyl-CoA dehydrogenase/oxidase C-terminal" evidence="28">
    <location>
        <begin position="241"/>
        <end position="389"/>
    </location>
</feature>
<evidence type="ECO:0000256" key="20">
    <source>
        <dbReference type="ARBA" id="ARBA00048235"/>
    </source>
</evidence>
<evidence type="ECO:0000256" key="24">
    <source>
        <dbReference type="ARBA" id="ARBA00049192"/>
    </source>
</evidence>
<dbReference type="RefSeq" id="XP_002670509.1">
    <property type="nucleotide sequence ID" value="XM_002670463.1"/>
</dbReference>
<comment type="similarity">
    <text evidence="4 27">Belongs to the acyl-CoA dehydrogenase family.</text>
</comment>
<evidence type="ECO:0000259" key="30">
    <source>
        <dbReference type="Pfam" id="PF02771"/>
    </source>
</evidence>
<evidence type="ECO:0000256" key="15">
    <source>
        <dbReference type="ARBA" id="ARBA00037895"/>
    </source>
</evidence>
<evidence type="ECO:0000256" key="25">
    <source>
        <dbReference type="ARBA" id="ARBA00049552"/>
    </source>
</evidence>
<dbReference type="InterPro" id="IPR036250">
    <property type="entry name" value="AcylCo_DH-like_C"/>
</dbReference>
<dbReference type="KEGG" id="ngr:NAEGRDRAFT_56367"/>
<evidence type="ECO:0000256" key="6">
    <source>
        <dbReference type="ARBA" id="ARBA00022553"/>
    </source>
</evidence>
<feature type="domain" description="Acyl-CoA dehydrogenase/oxidase N-terminal" evidence="30">
    <location>
        <begin position="17"/>
        <end position="128"/>
    </location>
</feature>
<dbReference type="InterPro" id="IPR037069">
    <property type="entry name" value="AcylCoA_DH/ox_N_sf"/>
</dbReference>